<evidence type="ECO:0000313" key="2">
    <source>
        <dbReference type="Proteomes" id="UP001153334"/>
    </source>
</evidence>
<reference evidence="1" key="1">
    <citation type="submission" date="2022-11" db="EMBL/GenBank/DDBJ databases">
        <title>Genome Sequence of Nemania bipapillata.</title>
        <authorList>
            <person name="Buettner E."/>
        </authorList>
    </citation>
    <scope>NUCLEOTIDE SEQUENCE</scope>
    <source>
        <strain evidence="1">CP14</strain>
    </source>
</reference>
<accession>A0ACC2HVG5</accession>
<gene>
    <name evidence="1" type="ORF">ONZ43_g6851</name>
</gene>
<proteinExistence type="predicted"/>
<dbReference type="EMBL" id="JAPESX010002633">
    <property type="protein sequence ID" value="KAJ8107072.1"/>
    <property type="molecule type" value="Genomic_DNA"/>
</dbReference>
<comment type="caution">
    <text evidence="1">The sequence shown here is derived from an EMBL/GenBank/DDBJ whole genome shotgun (WGS) entry which is preliminary data.</text>
</comment>
<dbReference type="Proteomes" id="UP001153334">
    <property type="component" value="Unassembled WGS sequence"/>
</dbReference>
<protein>
    <submittedName>
        <fullName evidence="1">Uncharacterized protein</fullName>
    </submittedName>
</protein>
<sequence length="483" mass="51509">MAPEWQNYTCDPFTPKSVPCHLGNYVDYTINVSSVADITAGLRFAQQNNVRLVIKNTGHDYLGKSTGKGALGLWTHNMKSIDFLHYSSPGYTGQAVKLAAGVQAFEAYPAVAAKGLQIVGGECASVGLAGGFLQGGGHSTLTSTYGLGADQILEWEVVTTNGTHLVASPTQNTDLYWALSGGGGGTYAVVVSVTIKAYKDGRVGGALIQWNKTSVNDDNFWKGIEEFHAALPALVDSGATALYSLTNDSFTVVPVTSPGSTVEEMNALLQPFQSNMKKLNISMALTITSFPTFLEHFNYYLGPLPTGLPVVNIIDVTLSGRLIPRRVVQNATSNAGLIDALKLSVRPGGGFITGGVAINAAHSVAKNSPSSNAVLPAWRDAIVTILAFSPWDYKGTLANNNNAQDYVLDATIPALKALAPDGGAYLNEANRLQPDWKQAFYGSNYDRLRAIKKKYDPNDLFYANTAVGSEAWVPDSDGRLCRA</sequence>
<organism evidence="1 2">
    <name type="scientific">Nemania bipapillata</name>
    <dbReference type="NCBI Taxonomy" id="110536"/>
    <lineage>
        <taxon>Eukaryota</taxon>
        <taxon>Fungi</taxon>
        <taxon>Dikarya</taxon>
        <taxon>Ascomycota</taxon>
        <taxon>Pezizomycotina</taxon>
        <taxon>Sordariomycetes</taxon>
        <taxon>Xylariomycetidae</taxon>
        <taxon>Xylariales</taxon>
        <taxon>Xylariaceae</taxon>
        <taxon>Nemania</taxon>
    </lineage>
</organism>
<keyword evidence="2" id="KW-1185">Reference proteome</keyword>
<evidence type="ECO:0000313" key="1">
    <source>
        <dbReference type="EMBL" id="KAJ8107072.1"/>
    </source>
</evidence>
<name>A0ACC2HVG5_9PEZI</name>